<organism evidence="8 9">
    <name type="scientific">Tegillarca granosa</name>
    <name type="common">Malaysian cockle</name>
    <name type="synonym">Anadara granosa</name>
    <dbReference type="NCBI Taxonomy" id="220873"/>
    <lineage>
        <taxon>Eukaryota</taxon>
        <taxon>Metazoa</taxon>
        <taxon>Spiralia</taxon>
        <taxon>Lophotrochozoa</taxon>
        <taxon>Mollusca</taxon>
        <taxon>Bivalvia</taxon>
        <taxon>Autobranchia</taxon>
        <taxon>Pteriomorphia</taxon>
        <taxon>Arcoida</taxon>
        <taxon>Arcoidea</taxon>
        <taxon>Arcidae</taxon>
        <taxon>Tegillarca</taxon>
    </lineage>
</organism>
<dbReference type="EC" id="3.4.19.12" evidence="2"/>
<keyword evidence="3" id="KW-0645">Protease</keyword>
<keyword evidence="4" id="KW-0833">Ubl conjugation pathway</keyword>
<dbReference type="PANTHER" id="PTHR12931:SF15">
    <property type="entry name" value="UBIQUITIN THIOESTERASE OTUBAIN-LIKE"/>
    <property type="match status" value="1"/>
</dbReference>
<dbReference type="Gene3D" id="1.20.1300.20">
    <property type="entry name" value="Peptidase C65 Otubain, subdomain 2"/>
    <property type="match status" value="1"/>
</dbReference>
<evidence type="ECO:0000313" key="8">
    <source>
        <dbReference type="EMBL" id="KAJ8309144.1"/>
    </source>
</evidence>
<dbReference type="Pfam" id="PF10275">
    <property type="entry name" value="Peptidase_C65"/>
    <property type="match status" value="2"/>
</dbReference>
<protein>
    <recommendedName>
        <fullName evidence="2">ubiquitinyl hydrolase 1</fullName>
        <ecNumber evidence="2">3.4.19.12</ecNumber>
    </recommendedName>
</protein>
<proteinExistence type="predicted"/>
<comment type="caution">
    <text evidence="8">The sequence shown here is derived from an EMBL/GenBank/DDBJ whole genome shotgun (WGS) entry which is preliminary data.</text>
</comment>
<dbReference type="PANTHER" id="PTHR12931">
    <property type="entry name" value="UBIQUITIN THIOLESTERASE PROTEIN OTUB"/>
    <property type="match status" value="1"/>
</dbReference>
<accession>A0ABQ9EVD8</accession>
<dbReference type="Proteomes" id="UP001217089">
    <property type="component" value="Unassembled WGS sequence"/>
</dbReference>
<comment type="catalytic activity">
    <reaction evidence="1">
        <text>Thiol-dependent hydrolysis of ester, thioester, amide, peptide and isopeptide bonds formed by the C-terminal Gly of ubiquitin (a 76-residue protein attached to proteins as an intracellular targeting signal).</text>
        <dbReference type="EC" id="3.4.19.12"/>
    </reaction>
</comment>
<evidence type="ECO:0000256" key="6">
    <source>
        <dbReference type="ARBA" id="ARBA00022807"/>
    </source>
</evidence>
<name>A0ABQ9EVD8_TEGGR</name>
<dbReference type="Gene3D" id="3.30.200.60">
    <property type="entry name" value="Peptidase C65 Otubain, subdomain 1"/>
    <property type="match status" value="1"/>
</dbReference>
<keyword evidence="6" id="KW-0788">Thiol protease</keyword>
<evidence type="ECO:0000256" key="2">
    <source>
        <dbReference type="ARBA" id="ARBA00012759"/>
    </source>
</evidence>
<keyword evidence="5" id="KW-0378">Hydrolase</keyword>
<evidence type="ECO:0000256" key="1">
    <source>
        <dbReference type="ARBA" id="ARBA00000707"/>
    </source>
</evidence>
<dbReference type="InterPro" id="IPR042467">
    <property type="entry name" value="Peptidase_C65_otubain_sub2"/>
</dbReference>
<dbReference type="EMBL" id="JARBDR010000657">
    <property type="protein sequence ID" value="KAJ8309144.1"/>
    <property type="molecule type" value="Genomic_DNA"/>
</dbReference>
<feature type="domain" description="OTU" evidence="7">
    <location>
        <begin position="69"/>
        <end position="177"/>
    </location>
</feature>
<dbReference type="PROSITE" id="PS50802">
    <property type="entry name" value="OTU"/>
    <property type="match status" value="1"/>
</dbReference>
<keyword evidence="9" id="KW-1185">Reference proteome</keyword>
<sequence>MEEQNEFHFDPEKNYDEATLAQQREIEKQVSEQQALISGKITFDELREEYSKEDEVYLHKLESLKKKYTSVRRTRGDGNCFFRAFGFAFFESLIENLKDFKRYFMGIVNKLNGQCTLQELMDTFNDQGLSDYLVEVEPMGKESDHIHIIALTSCLGVPVRVMDVLLLLPYDDLSPLT</sequence>
<feature type="non-terminal residue" evidence="8">
    <location>
        <position position="177"/>
    </location>
</feature>
<evidence type="ECO:0000256" key="4">
    <source>
        <dbReference type="ARBA" id="ARBA00022786"/>
    </source>
</evidence>
<dbReference type="InterPro" id="IPR038765">
    <property type="entry name" value="Papain-like_cys_pep_sf"/>
</dbReference>
<evidence type="ECO:0000313" key="9">
    <source>
        <dbReference type="Proteomes" id="UP001217089"/>
    </source>
</evidence>
<dbReference type="InterPro" id="IPR003323">
    <property type="entry name" value="OTU_dom"/>
</dbReference>
<dbReference type="SUPFAM" id="SSF54001">
    <property type="entry name" value="Cysteine proteinases"/>
    <property type="match status" value="1"/>
</dbReference>
<evidence type="ECO:0000259" key="7">
    <source>
        <dbReference type="PROSITE" id="PS50802"/>
    </source>
</evidence>
<dbReference type="InterPro" id="IPR019400">
    <property type="entry name" value="Peptidase_C65_otubain"/>
</dbReference>
<dbReference type="InterPro" id="IPR042468">
    <property type="entry name" value="Peptidase_C65_otubain_sub1"/>
</dbReference>
<reference evidence="8 9" key="1">
    <citation type="submission" date="2022-12" db="EMBL/GenBank/DDBJ databases">
        <title>Chromosome-level genome of Tegillarca granosa.</title>
        <authorList>
            <person name="Kim J."/>
        </authorList>
    </citation>
    <scope>NUCLEOTIDE SEQUENCE [LARGE SCALE GENOMIC DNA]</scope>
    <source>
        <strain evidence="8">Teg-2019</strain>
        <tissue evidence="8">Adductor muscle</tissue>
    </source>
</reference>
<evidence type="ECO:0000256" key="5">
    <source>
        <dbReference type="ARBA" id="ARBA00022801"/>
    </source>
</evidence>
<evidence type="ECO:0000256" key="3">
    <source>
        <dbReference type="ARBA" id="ARBA00022670"/>
    </source>
</evidence>
<gene>
    <name evidence="8" type="ORF">KUTeg_014018</name>
</gene>